<dbReference type="VEuPathDB" id="VectorBase:AGAP004369"/>
<accession>A0A1S4GLI8</accession>
<proteinExistence type="predicted"/>
<sequence>MVGDWCKLLTGVLRPSRSFGCNVLKRFISIGILLQIIANCDYGFGAIRSVQLVVDPPAVRRGQHATLRCLYDLDDSPLYSVKFYRGLREFYRYSPGQQPSKKIFPFPGINVDASLSDNRQVVIKNVGFGLSGNFSCEVTADAPSFSTATEHISMQVVELPDSGPTLWTEHTRYEPGDVLRANCTSQPSRPKAELTLTLNNMVSIPFFRSRSLQVYTSHEESRTTTDNLISSSLTLRLHLQSSHFGTGLMPGLGGASGSGGALLLRCTATIGKLYERYTELELGVPQRDPIPARVTSSGGGRILPSPAGGIVGCRNLWMLILITLALVLHNNHPSLAPLSRPLIPLGALLRR</sequence>
<dbReference type="InParanoid" id="A0A1S4GLI8"/>
<protein>
    <submittedName>
        <fullName evidence="1">Ig-like domain-containing protein</fullName>
    </submittedName>
</protein>
<evidence type="ECO:0000313" key="1">
    <source>
        <dbReference type="EnsemblMetazoa" id="AGAP004369-PA"/>
    </source>
</evidence>
<dbReference type="SUPFAM" id="SSF48726">
    <property type="entry name" value="Immunoglobulin"/>
    <property type="match status" value="1"/>
</dbReference>
<dbReference type="PANTHER" id="PTHR21261">
    <property type="entry name" value="BEAT PROTEIN"/>
    <property type="match status" value="1"/>
</dbReference>
<reference evidence="1 2" key="2">
    <citation type="journal article" date="2004" name="Trends Parasitol.">
        <title>The Anopheles gambiae genome: an update.</title>
        <authorList>
            <person name="Mongin E."/>
            <person name="Louis C."/>
            <person name="Holt R.A."/>
            <person name="Birney E."/>
            <person name="Collins F.H."/>
        </authorList>
    </citation>
    <scope>NUCLEOTIDE SEQUENCE [LARGE SCALE GENOMIC DNA]</scope>
    <source>
        <strain evidence="1 2">PEST</strain>
    </source>
</reference>
<dbReference type="Proteomes" id="UP000007062">
    <property type="component" value="Chromosome 2R"/>
</dbReference>
<dbReference type="InterPro" id="IPR036179">
    <property type="entry name" value="Ig-like_dom_sf"/>
</dbReference>
<dbReference type="VEuPathDB" id="VectorBase:AGAMI1_003233"/>
<dbReference type="EnsemblMetazoa" id="AGAP004369-RA">
    <property type="protein sequence ID" value="AGAP004369-PA"/>
    <property type="gene ID" value="AGAP004369"/>
</dbReference>
<organism evidence="1 2">
    <name type="scientific">Anopheles gambiae</name>
    <name type="common">African malaria mosquito</name>
    <dbReference type="NCBI Taxonomy" id="7165"/>
    <lineage>
        <taxon>Eukaryota</taxon>
        <taxon>Metazoa</taxon>
        <taxon>Ecdysozoa</taxon>
        <taxon>Arthropoda</taxon>
        <taxon>Hexapoda</taxon>
        <taxon>Insecta</taxon>
        <taxon>Pterygota</taxon>
        <taxon>Neoptera</taxon>
        <taxon>Endopterygota</taxon>
        <taxon>Diptera</taxon>
        <taxon>Nematocera</taxon>
        <taxon>Culicoidea</taxon>
        <taxon>Culicidae</taxon>
        <taxon>Anophelinae</taxon>
        <taxon>Anopheles</taxon>
    </lineage>
</organism>
<dbReference type="FunFam" id="2.60.40.10:FF:002398">
    <property type="entry name" value="Beat IIb"/>
    <property type="match status" value="1"/>
</dbReference>
<dbReference type="InterPro" id="IPR013783">
    <property type="entry name" value="Ig-like_fold"/>
</dbReference>
<dbReference type="AlphaFoldDB" id="A0A1S4GLI8"/>
<dbReference type="Gene3D" id="2.60.40.10">
    <property type="entry name" value="Immunoglobulins"/>
    <property type="match status" value="1"/>
</dbReference>
<name>A0A1S4GLI8_ANOGA</name>
<dbReference type="PANTHER" id="PTHR21261:SF6">
    <property type="entry name" value="BEATEN PATH IIA-RELATED"/>
    <property type="match status" value="1"/>
</dbReference>
<reference evidence="1 2" key="1">
    <citation type="journal article" date="2002" name="Science">
        <title>The genome sequence of the malaria mosquito Anopheles gambiae.</title>
        <authorList>
            <person name="Holt R.A."/>
            <person name="Subramanian G.M."/>
            <person name="Halpern A."/>
            <person name="Sutton G.G."/>
            <person name="Charlab R."/>
            <person name="Nusskern D.R."/>
            <person name="Wincker P."/>
            <person name="Clark A.G."/>
            <person name="Ribeiro J.M."/>
            <person name="Wides R."/>
            <person name="Salzberg S.L."/>
            <person name="Loftus B."/>
            <person name="Yandell M."/>
            <person name="Majoros W.H."/>
            <person name="Rusch D.B."/>
            <person name="Lai Z."/>
            <person name="Kraft C.L."/>
            <person name="Abril J.F."/>
            <person name="Anthouard V."/>
            <person name="Arensburger P."/>
            <person name="Atkinson P.W."/>
            <person name="Baden H."/>
            <person name="de Berardinis V."/>
            <person name="Baldwin D."/>
            <person name="Benes V."/>
            <person name="Biedler J."/>
            <person name="Blass C."/>
            <person name="Bolanos R."/>
            <person name="Boscus D."/>
            <person name="Barnstead M."/>
            <person name="Cai S."/>
            <person name="Center A."/>
            <person name="Chaturverdi K."/>
            <person name="Christophides G.K."/>
            <person name="Chrystal M.A."/>
            <person name="Clamp M."/>
            <person name="Cravchik A."/>
            <person name="Curwen V."/>
            <person name="Dana A."/>
            <person name="Delcher A."/>
            <person name="Dew I."/>
            <person name="Evans C.A."/>
            <person name="Flanigan M."/>
            <person name="Grundschober-Freimoser A."/>
            <person name="Friedli L."/>
            <person name="Gu Z."/>
            <person name="Guan P."/>
            <person name="Guigo R."/>
            <person name="Hillenmeyer M.E."/>
            <person name="Hladun S.L."/>
            <person name="Hogan J.R."/>
            <person name="Hong Y.S."/>
            <person name="Hoover J."/>
            <person name="Jaillon O."/>
            <person name="Ke Z."/>
            <person name="Kodira C."/>
            <person name="Kokoza E."/>
            <person name="Koutsos A."/>
            <person name="Letunic I."/>
            <person name="Levitsky A."/>
            <person name="Liang Y."/>
            <person name="Lin J.J."/>
            <person name="Lobo N.F."/>
            <person name="Lopez J.R."/>
            <person name="Malek J.A."/>
            <person name="McIntosh T.C."/>
            <person name="Meister S."/>
            <person name="Miller J."/>
            <person name="Mobarry C."/>
            <person name="Mongin E."/>
            <person name="Murphy S.D."/>
            <person name="O'Brochta D.A."/>
            <person name="Pfannkoch C."/>
            <person name="Qi R."/>
            <person name="Regier M.A."/>
            <person name="Remington K."/>
            <person name="Shao H."/>
            <person name="Sharakhova M.V."/>
            <person name="Sitter C.D."/>
            <person name="Shetty J."/>
            <person name="Smith T.J."/>
            <person name="Strong R."/>
            <person name="Sun J."/>
            <person name="Thomasova D."/>
            <person name="Ton L.Q."/>
            <person name="Topalis P."/>
            <person name="Tu Z."/>
            <person name="Unger M.F."/>
            <person name="Walenz B."/>
            <person name="Wang A."/>
            <person name="Wang J."/>
            <person name="Wang M."/>
            <person name="Wang X."/>
            <person name="Woodford K.J."/>
            <person name="Wortman J.R."/>
            <person name="Wu M."/>
            <person name="Yao A."/>
            <person name="Zdobnov E.M."/>
            <person name="Zhang H."/>
            <person name="Zhao Q."/>
            <person name="Zhao S."/>
            <person name="Zhu S.C."/>
            <person name="Zhimulev I."/>
            <person name="Coluzzi M."/>
            <person name="della Torre A."/>
            <person name="Roth C.W."/>
            <person name="Louis C."/>
            <person name="Kalush F."/>
            <person name="Mural R.J."/>
            <person name="Myers E.W."/>
            <person name="Adams M.D."/>
            <person name="Smith H.O."/>
            <person name="Broder S."/>
            <person name="Gardner M.J."/>
            <person name="Fraser C.M."/>
            <person name="Birney E."/>
            <person name="Bork P."/>
            <person name="Brey P.T."/>
            <person name="Venter J.C."/>
            <person name="Weissenbach J."/>
            <person name="Kafatos F.C."/>
            <person name="Collins F.H."/>
            <person name="Hoffman S.L."/>
        </authorList>
    </citation>
    <scope>NUCLEOTIDE SEQUENCE [LARGE SCALE GENOMIC DNA]</scope>
    <source>
        <strain evidence="1 2">PEST</strain>
    </source>
</reference>
<reference evidence="1" key="3">
    <citation type="submission" date="2020-05" db="UniProtKB">
        <authorList>
            <consortium name="EnsemblMetazoa"/>
        </authorList>
    </citation>
    <scope>IDENTIFICATION</scope>
    <source>
        <strain evidence="1">PEST</strain>
    </source>
</reference>
<dbReference type="EMBL" id="AAAB01008898">
    <property type="status" value="NOT_ANNOTATED_CDS"/>
    <property type="molecule type" value="Genomic_DNA"/>
</dbReference>
<keyword evidence="2" id="KW-1185">Reference proteome</keyword>
<evidence type="ECO:0000313" key="2">
    <source>
        <dbReference type="Proteomes" id="UP000007062"/>
    </source>
</evidence>